<evidence type="ECO:0000313" key="2">
    <source>
        <dbReference type="Proteomes" id="UP000270094"/>
    </source>
</evidence>
<dbReference type="OrthoDB" id="44867at2759"/>
<protein>
    <submittedName>
        <fullName evidence="1">Uncharacterized protein</fullName>
    </submittedName>
</protein>
<proteinExistence type="predicted"/>
<gene>
    <name evidence="1" type="ORF">SVUK_LOCUS11837</name>
</gene>
<reference evidence="1 2" key="1">
    <citation type="submission" date="2018-11" db="EMBL/GenBank/DDBJ databases">
        <authorList>
            <consortium name="Pathogen Informatics"/>
        </authorList>
    </citation>
    <scope>NUCLEOTIDE SEQUENCE [LARGE SCALE GENOMIC DNA]</scope>
</reference>
<name>A0A3P7JA48_STRVU</name>
<evidence type="ECO:0000313" key="1">
    <source>
        <dbReference type="EMBL" id="VDM76839.1"/>
    </source>
</evidence>
<sequence>MQLLCLLKARLCHSREPLQLYRRNLERLNYEGDEYSFGQLSALSLWTLTGVLNEENPQQLAKEDSPVY</sequence>
<dbReference type="Proteomes" id="UP000270094">
    <property type="component" value="Unassembled WGS sequence"/>
</dbReference>
<accession>A0A3P7JA48</accession>
<keyword evidence="2" id="KW-1185">Reference proteome</keyword>
<dbReference type="AlphaFoldDB" id="A0A3P7JA48"/>
<dbReference type="EMBL" id="UYYB01097847">
    <property type="protein sequence ID" value="VDM76839.1"/>
    <property type="molecule type" value="Genomic_DNA"/>
</dbReference>
<organism evidence="1 2">
    <name type="scientific">Strongylus vulgaris</name>
    <name type="common">Blood worm</name>
    <dbReference type="NCBI Taxonomy" id="40348"/>
    <lineage>
        <taxon>Eukaryota</taxon>
        <taxon>Metazoa</taxon>
        <taxon>Ecdysozoa</taxon>
        <taxon>Nematoda</taxon>
        <taxon>Chromadorea</taxon>
        <taxon>Rhabditida</taxon>
        <taxon>Rhabditina</taxon>
        <taxon>Rhabditomorpha</taxon>
        <taxon>Strongyloidea</taxon>
        <taxon>Strongylidae</taxon>
        <taxon>Strongylus</taxon>
    </lineage>
</organism>